<evidence type="ECO:0000256" key="2">
    <source>
        <dbReference type="SAM" id="MobiDB-lite"/>
    </source>
</evidence>
<evidence type="ECO:0000256" key="1">
    <source>
        <dbReference type="SAM" id="Coils"/>
    </source>
</evidence>
<dbReference type="Proteomes" id="UP001190700">
    <property type="component" value="Unassembled WGS sequence"/>
</dbReference>
<gene>
    <name evidence="3" type="ORF">CYMTET_9712</name>
</gene>
<proteinExistence type="predicted"/>
<organism evidence="3 4">
    <name type="scientific">Cymbomonas tetramitiformis</name>
    <dbReference type="NCBI Taxonomy" id="36881"/>
    <lineage>
        <taxon>Eukaryota</taxon>
        <taxon>Viridiplantae</taxon>
        <taxon>Chlorophyta</taxon>
        <taxon>Pyramimonadophyceae</taxon>
        <taxon>Pyramimonadales</taxon>
        <taxon>Pyramimonadaceae</taxon>
        <taxon>Cymbomonas</taxon>
    </lineage>
</organism>
<feature type="compositionally biased region" description="Polar residues" evidence="2">
    <location>
        <begin position="9"/>
        <end position="26"/>
    </location>
</feature>
<reference evidence="3 4" key="1">
    <citation type="journal article" date="2015" name="Genome Biol. Evol.">
        <title>Comparative Genomics of a Bacterivorous Green Alga Reveals Evolutionary Causalities and Consequences of Phago-Mixotrophic Mode of Nutrition.</title>
        <authorList>
            <person name="Burns J.A."/>
            <person name="Paasch A."/>
            <person name="Narechania A."/>
            <person name="Kim E."/>
        </authorList>
    </citation>
    <scope>NUCLEOTIDE SEQUENCE [LARGE SCALE GENOMIC DNA]</scope>
    <source>
        <strain evidence="3 4">PLY_AMNH</strain>
    </source>
</reference>
<name>A0AAE0LEK5_9CHLO</name>
<feature type="coiled-coil region" evidence="1">
    <location>
        <begin position="40"/>
        <end position="99"/>
    </location>
</feature>
<protein>
    <submittedName>
        <fullName evidence="3">Uncharacterized protein</fullName>
    </submittedName>
</protein>
<comment type="caution">
    <text evidence="3">The sequence shown here is derived from an EMBL/GenBank/DDBJ whole genome shotgun (WGS) entry which is preliminary data.</text>
</comment>
<dbReference type="AlphaFoldDB" id="A0AAE0LEK5"/>
<sequence length="208" mass="24002">MHMAEVPGANTNTDGSDQNLSETYTNPMFDGMSRNAEIINKRFIRQKKRIEDNFNRLRDEIDEIKRLIGEGNEAGVAENKTIQQQLQQLDLDMRNCEMQIEENSRHAIENNSEHDAINKSIDQIRTQNEQTLTITNTKVENLQEDLDVLFTEIKEELDKNRQAHDHLSESVTVLQKNHKIMMANLNDFTTALQDSDGEEEAVEVPNDY</sequence>
<accession>A0AAE0LEK5</accession>
<keyword evidence="4" id="KW-1185">Reference proteome</keyword>
<feature type="region of interest" description="Disordered" evidence="2">
    <location>
        <begin position="1"/>
        <end position="28"/>
    </location>
</feature>
<evidence type="ECO:0000313" key="3">
    <source>
        <dbReference type="EMBL" id="KAK3282556.1"/>
    </source>
</evidence>
<keyword evidence="1" id="KW-0175">Coiled coil</keyword>
<dbReference type="EMBL" id="LGRX02003240">
    <property type="protein sequence ID" value="KAK3282556.1"/>
    <property type="molecule type" value="Genomic_DNA"/>
</dbReference>
<evidence type="ECO:0000313" key="4">
    <source>
        <dbReference type="Proteomes" id="UP001190700"/>
    </source>
</evidence>